<accession>A0AA88DQK4</accession>
<dbReference type="PANTHER" id="PTHR15272:SF0">
    <property type="entry name" value="CHROMATIN ASSEMBLY FACTOR 1 SUBUNIT A"/>
    <property type="match status" value="1"/>
</dbReference>
<evidence type="ECO:0000256" key="1">
    <source>
        <dbReference type="SAM" id="MobiDB-lite"/>
    </source>
</evidence>
<sequence length="207" mass="22947">MECEVVMTDGIPDPNGQKINGQDRPKKNQKRKRATSLAPEALGATTEEREARIELLSKELEGLFEYYKEVMEKKVVDLEMVAAKGANAVVAALMEERDLPLSKLVEEIYGEAKAMGVCGEGLLTVAAVKSTVLFVGQRMMYGVPNADADVLEDESDSCLWCWETRDLKLMPQGVRGVLNIRRTCRKRIHERITAVSGRVAFFAAIAL</sequence>
<evidence type="ECO:0000313" key="2">
    <source>
        <dbReference type="EMBL" id="GMN59792.1"/>
    </source>
</evidence>
<evidence type="ECO:0000313" key="3">
    <source>
        <dbReference type="Proteomes" id="UP001187192"/>
    </source>
</evidence>
<dbReference type="GO" id="GO:0005634">
    <property type="term" value="C:nucleus"/>
    <property type="evidence" value="ECO:0007669"/>
    <property type="project" value="TreeGrafter"/>
</dbReference>
<dbReference type="AlphaFoldDB" id="A0AA88DQK4"/>
<dbReference type="Proteomes" id="UP001187192">
    <property type="component" value="Unassembled WGS sequence"/>
</dbReference>
<feature type="region of interest" description="Disordered" evidence="1">
    <location>
        <begin position="1"/>
        <end position="36"/>
    </location>
</feature>
<gene>
    <name evidence="2" type="ORF">TIFTF001_028885</name>
</gene>
<comment type="caution">
    <text evidence="2">The sequence shown here is derived from an EMBL/GenBank/DDBJ whole genome shotgun (WGS) entry which is preliminary data.</text>
</comment>
<dbReference type="GO" id="GO:0033186">
    <property type="term" value="C:CAF-1 complex"/>
    <property type="evidence" value="ECO:0007669"/>
    <property type="project" value="TreeGrafter"/>
</dbReference>
<keyword evidence="3" id="KW-1185">Reference proteome</keyword>
<dbReference type="GO" id="GO:0006334">
    <property type="term" value="P:nucleosome assembly"/>
    <property type="evidence" value="ECO:0007669"/>
    <property type="project" value="TreeGrafter"/>
</dbReference>
<organism evidence="2 3">
    <name type="scientific">Ficus carica</name>
    <name type="common">Common fig</name>
    <dbReference type="NCBI Taxonomy" id="3494"/>
    <lineage>
        <taxon>Eukaryota</taxon>
        <taxon>Viridiplantae</taxon>
        <taxon>Streptophyta</taxon>
        <taxon>Embryophyta</taxon>
        <taxon>Tracheophyta</taxon>
        <taxon>Spermatophyta</taxon>
        <taxon>Magnoliopsida</taxon>
        <taxon>eudicotyledons</taxon>
        <taxon>Gunneridae</taxon>
        <taxon>Pentapetalae</taxon>
        <taxon>rosids</taxon>
        <taxon>fabids</taxon>
        <taxon>Rosales</taxon>
        <taxon>Moraceae</taxon>
        <taxon>Ficeae</taxon>
        <taxon>Ficus</taxon>
    </lineage>
</organism>
<proteinExistence type="predicted"/>
<dbReference type="PANTHER" id="PTHR15272">
    <property type="entry name" value="CHROMATIN ASSEMBLY FACTOR 1 SUBUNIT A CAF-1 SUBUNIT A"/>
    <property type="match status" value="1"/>
</dbReference>
<dbReference type="EMBL" id="BTGU01000091">
    <property type="protein sequence ID" value="GMN59792.1"/>
    <property type="molecule type" value="Genomic_DNA"/>
</dbReference>
<reference evidence="2" key="1">
    <citation type="submission" date="2023-07" db="EMBL/GenBank/DDBJ databases">
        <title>draft genome sequence of fig (Ficus carica).</title>
        <authorList>
            <person name="Takahashi T."/>
            <person name="Nishimura K."/>
        </authorList>
    </citation>
    <scope>NUCLEOTIDE SEQUENCE</scope>
</reference>
<name>A0AA88DQK4_FICCA</name>
<protein>
    <submittedName>
        <fullName evidence="2">Uncharacterized protein</fullName>
    </submittedName>
</protein>